<dbReference type="PROSITE" id="PS51257">
    <property type="entry name" value="PROKAR_LIPOPROTEIN"/>
    <property type="match status" value="1"/>
</dbReference>
<keyword evidence="4" id="KW-1185">Reference proteome</keyword>
<reference evidence="3 4" key="1">
    <citation type="submission" date="2018-10" db="EMBL/GenBank/DDBJ databases">
        <title>Ulvibacterium marinum gen. nov., sp. nov., a novel marine bacterium of the family Flavobacteriaceae, isolated from a culture of the green alga Ulva prolifera.</title>
        <authorList>
            <person name="Zhang Z."/>
        </authorList>
    </citation>
    <scope>NUCLEOTIDE SEQUENCE [LARGE SCALE GENOMIC DNA]</scope>
    <source>
        <strain evidence="3 4">CCMM003</strain>
    </source>
</reference>
<protein>
    <recommendedName>
        <fullName evidence="2">Kazal-like domain-containing protein</fullName>
    </recommendedName>
</protein>
<dbReference type="Proteomes" id="UP000276603">
    <property type="component" value="Unassembled WGS sequence"/>
</dbReference>
<keyword evidence="1" id="KW-0812">Transmembrane</keyword>
<dbReference type="AlphaFoldDB" id="A0A3B0BU10"/>
<dbReference type="SUPFAM" id="SSF100895">
    <property type="entry name" value="Kazal-type serine protease inhibitors"/>
    <property type="match status" value="1"/>
</dbReference>
<dbReference type="PROSITE" id="PS51465">
    <property type="entry name" value="KAZAL_2"/>
    <property type="match status" value="1"/>
</dbReference>
<dbReference type="InterPro" id="IPR002350">
    <property type="entry name" value="Kazal_dom"/>
</dbReference>
<dbReference type="EMBL" id="RBCJ01000008">
    <property type="protein sequence ID" value="RKN75106.1"/>
    <property type="molecule type" value="Genomic_DNA"/>
</dbReference>
<dbReference type="Gene3D" id="3.30.60.30">
    <property type="match status" value="1"/>
</dbReference>
<organism evidence="3 4">
    <name type="scientific">Ulvibacterium marinum</name>
    <dbReference type="NCBI Taxonomy" id="2419782"/>
    <lineage>
        <taxon>Bacteria</taxon>
        <taxon>Pseudomonadati</taxon>
        <taxon>Bacteroidota</taxon>
        <taxon>Flavobacteriia</taxon>
        <taxon>Flavobacteriales</taxon>
        <taxon>Flavobacteriaceae</taxon>
        <taxon>Ulvibacterium</taxon>
    </lineage>
</organism>
<sequence>MFEKLKIDSVRFGKATFIFIFLVFILIVSCGKEDCEEERKENCAVTFELNPVCGCNGVTYPNPSTAKCQSIDDYTMGECE</sequence>
<proteinExistence type="predicted"/>
<keyword evidence="1" id="KW-0472">Membrane</keyword>
<evidence type="ECO:0000313" key="4">
    <source>
        <dbReference type="Proteomes" id="UP000276603"/>
    </source>
</evidence>
<evidence type="ECO:0000256" key="1">
    <source>
        <dbReference type="SAM" id="Phobius"/>
    </source>
</evidence>
<evidence type="ECO:0000313" key="3">
    <source>
        <dbReference type="EMBL" id="RKN75106.1"/>
    </source>
</evidence>
<comment type="caution">
    <text evidence="3">The sequence shown here is derived from an EMBL/GenBank/DDBJ whole genome shotgun (WGS) entry which is preliminary data.</text>
</comment>
<name>A0A3B0BU10_9FLAO</name>
<gene>
    <name evidence="3" type="ORF">D7Z94_25230</name>
</gene>
<dbReference type="InterPro" id="IPR036058">
    <property type="entry name" value="Kazal_dom_sf"/>
</dbReference>
<evidence type="ECO:0000259" key="2">
    <source>
        <dbReference type="PROSITE" id="PS51465"/>
    </source>
</evidence>
<feature type="transmembrane region" description="Helical" evidence="1">
    <location>
        <begin position="12"/>
        <end position="29"/>
    </location>
</feature>
<accession>A0A3B0BU10</accession>
<feature type="domain" description="Kazal-like" evidence="2">
    <location>
        <begin position="31"/>
        <end position="80"/>
    </location>
</feature>
<keyword evidence="1" id="KW-1133">Transmembrane helix</keyword>